<keyword evidence="1" id="KW-0812">Transmembrane</keyword>
<accession>A0A1M7L5T0</accession>
<dbReference type="OrthoDB" id="1778612at2"/>
<sequence>MLDNNKIKLMTKLAIYEKNEGQEDVKLSKYYKTDFLRYQIIKTVVSVTISYLLVLLVVAFYRSEYLIQKAVELDYKAIGTKVLGIYIILLVIYLFGTIVGYSFKFDSSRKRLFKYRKNLKKLRQYYRNEENELK</sequence>
<gene>
    <name evidence="2" type="ORF">SAMN02746066_03079</name>
</gene>
<dbReference type="EMBL" id="FRCP01000015">
    <property type="protein sequence ID" value="SHM73088.1"/>
    <property type="molecule type" value="Genomic_DNA"/>
</dbReference>
<feature type="transmembrane region" description="Helical" evidence="1">
    <location>
        <begin position="40"/>
        <end position="63"/>
    </location>
</feature>
<name>A0A1M7L5T0_9FIRM</name>
<dbReference type="Proteomes" id="UP000184038">
    <property type="component" value="Unassembled WGS sequence"/>
</dbReference>
<keyword evidence="1" id="KW-0472">Membrane</keyword>
<feature type="transmembrane region" description="Helical" evidence="1">
    <location>
        <begin position="83"/>
        <end position="103"/>
    </location>
</feature>
<reference evidence="2 3" key="1">
    <citation type="submission" date="2016-11" db="EMBL/GenBank/DDBJ databases">
        <authorList>
            <person name="Jaros S."/>
            <person name="Januszkiewicz K."/>
            <person name="Wedrychowicz H."/>
        </authorList>
    </citation>
    <scope>NUCLEOTIDE SEQUENCE [LARGE SCALE GENOMIC DNA]</scope>
    <source>
        <strain evidence="2 3">DSM 15930</strain>
    </source>
</reference>
<protein>
    <submittedName>
        <fullName evidence="2">Uncharacterized protein</fullName>
    </submittedName>
</protein>
<dbReference type="RefSeq" id="WP_073289289.1">
    <property type="nucleotide sequence ID" value="NZ_FRCP01000015.1"/>
</dbReference>
<organism evidence="2 3">
    <name type="scientific">Anaerosporobacter mobilis DSM 15930</name>
    <dbReference type="NCBI Taxonomy" id="1120996"/>
    <lineage>
        <taxon>Bacteria</taxon>
        <taxon>Bacillati</taxon>
        <taxon>Bacillota</taxon>
        <taxon>Clostridia</taxon>
        <taxon>Lachnospirales</taxon>
        <taxon>Lachnospiraceae</taxon>
        <taxon>Anaerosporobacter</taxon>
    </lineage>
</organism>
<dbReference type="AlphaFoldDB" id="A0A1M7L5T0"/>
<evidence type="ECO:0000313" key="3">
    <source>
        <dbReference type="Proteomes" id="UP000184038"/>
    </source>
</evidence>
<dbReference type="STRING" id="1120996.SAMN02746066_03079"/>
<evidence type="ECO:0000313" key="2">
    <source>
        <dbReference type="EMBL" id="SHM73088.1"/>
    </source>
</evidence>
<proteinExistence type="predicted"/>
<keyword evidence="1" id="KW-1133">Transmembrane helix</keyword>
<keyword evidence="3" id="KW-1185">Reference proteome</keyword>
<evidence type="ECO:0000256" key="1">
    <source>
        <dbReference type="SAM" id="Phobius"/>
    </source>
</evidence>